<protein>
    <submittedName>
        <fullName evidence="1">Uncharacterized protein</fullName>
    </submittedName>
</protein>
<dbReference type="KEGG" id="tim:GMBLW1_25990"/>
<evidence type="ECO:0000313" key="2">
    <source>
        <dbReference type="Proteomes" id="UP000464378"/>
    </source>
</evidence>
<gene>
    <name evidence="1" type="ORF">GMBLW1_25990</name>
</gene>
<keyword evidence="2" id="KW-1185">Reference proteome</keyword>
<dbReference type="EMBL" id="LR586016">
    <property type="protein sequence ID" value="VIP01361.1"/>
    <property type="molecule type" value="Genomic_DNA"/>
</dbReference>
<organism evidence="1">
    <name type="scientific">Tuwongella immobilis</name>
    <dbReference type="NCBI Taxonomy" id="692036"/>
    <lineage>
        <taxon>Bacteria</taxon>
        <taxon>Pseudomonadati</taxon>
        <taxon>Planctomycetota</taxon>
        <taxon>Planctomycetia</taxon>
        <taxon>Gemmatales</taxon>
        <taxon>Gemmataceae</taxon>
        <taxon>Tuwongella</taxon>
    </lineage>
</organism>
<sequence>MTPTIWEVNTDPGWMLSFLRNRCSARKLRQFACACCRENWSELSDPTSRAAVEAAERFIDDQILSEELELAWRHAARIAFQYDDERADPAMAAAYAAYSHFSPHIRGISNIWISASEEGIFEWTRACMTLFIERPHSPRPIGSYHAQQEMRRRTYADLLREVIGNPFRTMKFASDWSHDSVAQLAQAYHHQPDASIPPILADALMERGCDDAELLDHLRSPGPHVKGCWAMDWILESTRSAKESH</sequence>
<accession>A0A6C2YJA5</accession>
<evidence type="ECO:0000313" key="1">
    <source>
        <dbReference type="EMBL" id="VIP01361.1"/>
    </source>
</evidence>
<dbReference type="EMBL" id="LR593887">
    <property type="protein sequence ID" value="VTR98176.1"/>
    <property type="molecule type" value="Genomic_DNA"/>
</dbReference>
<dbReference type="RefSeq" id="WP_232055939.1">
    <property type="nucleotide sequence ID" value="NZ_LR593887.1"/>
</dbReference>
<dbReference type="InParanoid" id="A0A6C2YJA5"/>
<reference evidence="1" key="1">
    <citation type="submission" date="2019-04" db="EMBL/GenBank/DDBJ databases">
        <authorList>
            <consortium name="Science for Life Laboratories"/>
        </authorList>
    </citation>
    <scope>NUCLEOTIDE SEQUENCE</scope>
    <source>
        <strain evidence="1">MBLW1</strain>
    </source>
</reference>
<proteinExistence type="predicted"/>
<name>A0A6C2YJA5_9BACT</name>
<dbReference type="Proteomes" id="UP000464378">
    <property type="component" value="Chromosome"/>
</dbReference>
<dbReference type="AlphaFoldDB" id="A0A6C2YJA5"/>